<protein>
    <recommendedName>
        <fullName evidence="2">histidine kinase</fullName>
        <ecNumber evidence="2">2.7.13.3</ecNumber>
    </recommendedName>
</protein>
<dbReference type="InterPro" id="IPR037401">
    <property type="entry name" value="SnoaL-like"/>
</dbReference>
<dbReference type="InterPro" id="IPR003661">
    <property type="entry name" value="HisK_dim/P_dom"/>
</dbReference>
<dbReference type="RefSeq" id="WP_095508695.1">
    <property type="nucleotide sequence ID" value="NZ_MQWD01000001.1"/>
</dbReference>
<dbReference type="CDD" id="cd00082">
    <property type="entry name" value="HisKA"/>
    <property type="match status" value="1"/>
</dbReference>
<dbReference type="SUPFAM" id="SSF47384">
    <property type="entry name" value="Homodimeric domain of signal transducing histidine kinase"/>
    <property type="match status" value="1"/>
</dbReference>
<dbReference type="InterPro" id="IPR032710">
    <property type="entry name" value="NTF2-like_dom_sf"/>
</dbReference>
<organism evidence="5 6">
    <name type="scientific">Rubrivirga marina</name>
    <dbReference type="NCBI Taxonomy" id="1196024"/>
    <lineage>
        <taxon>Bacteria</taxon>
        <taxon>Pseudomonadati</taxon>
        <taxon>Rhodothermota</taxon>
        <taxon>Rhodothermia</taxon>
        <taxon>Rhodothermales</taxon>
        <taxon>Rubricoccaceae</taxon>
        <taxon>Rubrivirga</taxon>
    </lineage>
</organism>
<dbReference type="InterPro" id="IPR036890">
    <property type="entry name" value="HATPase_C_sf"/>
</dbReference>
<dbReference type="Gene3D" id="3.10.450.50">
    <property type="match status" value="1"/>
</dbReference>
<evidence type="ECO:0000256" key="3">
    <source>
        <dbReference type="ARBA" id="ARBA00022553"/>
    </source>
</evidence>
<gene>
    <name evidence="5" type="ORF">BSZ37_00685</name>
</gene>
<dbReference type="EMBL" id="MQWD01000001">
    <property type="protein sequence ID" value="PAP75068.1"/>
    <property type="molecule type" value="Genomic_DNA"/>
</dbReference>
<evidence type="ECO:0000259" key="4">
    <source>
        <dbReference type="PROSITE" id="PS50109"/>
    </source>
</evidence>
<dbReference type="Proteomes" id="UP000216339">
    <property type="component" value="Unassembled WGS sequence"/>
</dbReference>
<dbReference type="InterPro" id="IPR003594">
    <property type="entry name" value="HATPase_dom"/>
</dbReference>
<dbReference type="SUPFAM" id="SSF55874">
    <property type="entry name" value="ATPase domain of HSP90 chaperone/DNA topoisomerase II/histidine kinase"/>
    <property type="match status" value="1"/>
</dbReference>
<name>A0A271IVW3_9BACT</name>
<dbReference type="SUPFAM" id="SSF54427">
    <property type="entry name" value="NTF2-like"/>
    <property type="match status" value="1"/>
</dbReference>
<dbReference type="EC" id="2.7.13.3" evidence="2"/>
<dbReference type="Pfam" id="PF13474">
    <property type="entry name" value="SnoaL_3"/>
    <property type="match status" value="1"/>
</dbReference>
<accession>A0A271IVW3</accession>
<reference evidence="5 6" key="1">
    <citation type="submission" date="2016-11" db="EMBL/GenBank/DDBJ databases">
        <title>Study of marine rhodopsin-containing bacteria.</title>
        <authorList>
            <person name="Yoshizawa S."/>
            <person name="Kumagai Y."/>
            <person name="Kogure K."/>
        </authorList>
    </citation>
    <scope>NUCLEOTIDE SEQUENCE [LARGE SCALE GENOMIC DNA]</scope>
    <source>
        <strain evidence="5 6">SAORIC-28</strain>
    </source>
</reference>
<dbReference type="GO" id="GO:0000155">
    <property type="term" value="F:phosphorelay sensor kinase activity"/>
    <property type="evidence" value="ECO:0007669"/>
    <property type="project" value="InterPro"/>
</dbReference>
<feature type="domain" description="Histidine kinase" evidence="4">
    <location>
        <begin position="197"/>
        <end position="426"/>
    </location>
</feature>
<dbReference type="PROSITE" id="PS50109">
    <property type="entry name" value="HIS_KIN"/>
    <property type="match status" value="1"/>
</dbReference>
<evidence type="ECO:0000256" key="1">
    <source>
        <dbReference type="ARBA" id="ARBA00000085"/>
    </source>
</evidence>
<dbReference type="InterPro" id="IPR004358">
    <property type="entry name" value="Sig_transdc_His_kin-like_C"/>
</dbReference>
<keyword evidence="3" id="KW-0597">Phosphoprotein</keyword>
<proteinExistence type="predicted"/>
<dbReference type="Gene3D" id="3.30.565.10">
    <property type="entry name" value="Histidine kinase-like ATPase, C-terminal domain"/>
    <property type="match status" value="1"/>
</dbReference>
<evidence type="ECO:0000256" key="2">
    <source>
        <dbReference type="ARBA" id="ARBA00012438"/>
    </source>
</evidence>
<dbReference type="Gene3D" id="1.10.287.130">
    <property type="match status" value="1"/>
</dbReference>
<evidence type="ECO:0000313" key="5">
    <source>
        <dbReference type="EMBL" id="PAP75068.1"/>
    </source>
</evidence>
<evidence type="ECO:0000313" key="6">
    <source>
        <dbReference type="Proteomes" id="UP000216339"/>
    </source>
</evidence>
<comment type="caution">
    <text evidence="5">The sequence shown here is derived from an EMBL/GenBank/DDBJ whole genome shotgun (WGS) entry which is preliminary data.</text>
</comment>
<keyword evidence="6" id="KW-1185">Reference proteome</keyword>
<comment type="catalytic activity">
    <reaction evidence="1">
        <text>ATP + protein L-histidine = ADP + protein N-phospho-L-histidine.</text>
        <dbReference type="EC" id="2.7.13.3"/>
    </reaction>
</comment>
<dbReference type="AlphaFoldDB" id="A0A271IVW3"/>
<dbReference type="SMART" id="SM00387">
    <property type="entry name" value="HATPase_c"/>
    <property type="match status" value="1"/>
</dbReference>
<dbReference type="Pfam" id="PF02518">
    <property type="entry name" value="HATPase_c"/>
    <property type="match status" value="1"/>
</dbReference>
<dbReference type="PANTHER" id="PTHR43065">
    <property type="entry name" value="SENSOR HISTIDINE KINASE"/>
    <property type="match status" value="1"/>
</dbReference>
<dbReference type="PRINTS" id="PR00344">
    <property type="entry name" value="BCTRLSENSOR"/>
</dbReference>
<dbReference type="InterPro" id="IPR036097">
    <property type="entry name" value="HisK_dim/P_sf"/>
</dbReference>
<dbReference type="SMART" id="SM00388">
    <property type="entry name" value="HisKA"/>
    <property type="match status" value="1"/>
</dbReference>
<sequence>MAQEPVHAEVAEVVRAFFETWMTPGTSGADAAYALVADDFTGLGTGPGDRYTTREAVRDMFIEEKAAADWDAHEPNYRMEWLDVRLLRPDLAVVEGQVQSTVAVGDETYAVDPRVSMVLDRGSGRWLLAHFHFSIADAVMEEGETLVEALTRRTHVLEREVAARTAELEASLAELRAAQARLVQQEKMASLGALTAGIAHEIKNPLNFVTNFAGLSEELLDDLDAEPDPDERAALRADLRANVEKVGHHGRRADAIVRAMMAHARGGSGERRRVDVNALVEEHAAHALHAEHARHPESEAVLALDLGGGVGAVEADPQEIGRVVVNLIDNALDAVRDQAVGSVTVSTRRAEGGVEVQVADDGPGMPEAVRARVFEPFYTTKPPGEGTGLGLSLSYDVVVQGHGGRLTAASAPGEGAMFTVWLPARMA</sequence>
<dbReference type="InterPro" id="IPR005467">
    <property type="entry name" value="His_kinase_dom"/>
</dbReference>
<dbReference type="OrthoDB" id="9806995at2"/>
<dbReference type="PANTHER" id="PTHR43065:SF42">
    <property type="entry name" value="TWO-COMPONENT SENSOR PPRA"/>
    <property type="match status" value="1"/>
</dbReference>